<proteinExistence type="predicted"/>
<keyword evidence="2" id="KW-1185">Reference proteome</keyword>
<dbReference type="PANTHER" id="PTHR35304">
    <property type="entry name" value="OS05G0120300 PROTEIN-RELATED"/>
    <property type="match status" value="1"/>
</dbReference>
<sequence>MSSVCISNCVNDTRDPRVPVRANYVNLYKWPEPDAELIKSVRRVAGRGLHDHPRVVDSISCRQMYLRSYTFSRKESMPEKTKKCLERVKEKVTSHGKKRKDHQVKGGRKGRCLVLREVKEISCGALFRVFHKGMNGGTVEEIMGRIFAYFVLMRIQATVYLRTSVLHDIPILRTRSPTKKACWRAVIRDKKKSWPGKRWDKNNDNIDPPNTALTLLNLGFNGAHQYASQNMRAFHGPRRRRHHEFRLSEKCHCSKQPFQILALKLMSEHTQGSLST</sequence>
<dbReference type="EMBL" id="JAQIZT010000006">
    <property type="protein sequence ID" value="KAJ6994497.1"/>
    <property type="molecule type" value="Genomic_DNA"/>
</dbReference>
<dbReference type="PANTHER" id="PTHR35304:SF1">
    <property type="entry name" value="OS05G0120300 PROTEIN"/>
    <property type="match status" value="1"/>
</dbReference>
<dbReference type="AlphaFoldDB" id="A0AAD6QQ29"/>
<evidence type="ECO:0000313" key="1">
    <source>
        <dbReference type="EMBL" id="KAJ6994497.1"/>
    </source>
</evidence>
<gene>
    <name evidence="1" type="ORF">NC653_017344</name>
</gene>
<evidence type="ECO:0000313" key="2">
    <source>
        <dbReference type="Proteomes" id="UP001164929"/>
    </source>
</evidence>
<name>A0AAD6QQ29_9ROSI</name>
<protein>
    <submittedName>
        <fullName evidence="1">Uncharacterized protein</fullName>
    </submittedName>
</protein>
<organism evidence="1 2">
    <name type="scientific">Populus alba x Populus x berolinensis</name>
    <dbReference type="NCBI Taxonomy" id="444605"/>
    <lineage>
        <taxon>Eukaryota</taxon>
        <taxon>Viridiplantae</taxon>
        <taxon>Streptophyta</taxon>
        <taxon>Embryophyta</taxon>
        <taxon>Tracheophyta</taxon>
        <taxon>Spermatophyta</taxon>
        <taxon>Magnoliopsida</taxon>
        <taxon>eudicotyledons</taxon>
        <taxon>Gunneridae</taxon>
        <taxon>Pentapetalae</taxon>
        <taxon>rosids</taxon>
        <taxon>fabids</taxon>
        <taxon>Malpighiales</taxon>
        <taxon>Salicaceae</taxon>
        <taxon>Saliceae</taxon>
        <taxon>Populus</taxon>
    </lineage>
</organism>
<reference evidence="1" key="1">
    <citation type="journal article" date="2023" name="Mol. Ecol. Resour.">
        <title>Chromosome-level genome assembly of a triploid poplar Populus alba 'Berolinensis'.</title>
        <authorList>
            <person name="Chen S."/>
            <person name="Yu Y."/>
            <person name="Wang X."/>
            <person name="Wang S."/>
            <person name="Zhang T."/>
            <person name="Zhou Y."/>
            <person name="He R."/>
            <person name="Meng N."/>
            <person name="Wang Y."/>
            <person name="Liu W."/>
            <person name="Liu Z."/>
            <person name="Liu J."/>
            <person name="Guo Q."/>
            <person name="Huang H."/>
            <person name="Sederoff R.R."/>
            <person name="Wang G."/>
            <person name="Qu G."/>
            <person name="Chen S."/>
        </authorList>
    </citation>
    <scope>NUCLEOTIDE SEQUENCE</scope>
    <source>
        <strain evidence="1">SC-2020</strain>
    </source>
</reference>
<comment type="caution">
    <text evidence="1">The sequence shown here is derived from an EMBL/GenBank/DDBJ whole genome shotgun (WGS) entry which is preliminary data.</text>
</comment>
<dbReference type="Proteomes" id="UP001164929">
    <property type="component" value="Chromosome 6"/>
</dbReference>
<accession>A0AAD6QQ29</accession>